<dbReference type="Proteomes" id="UP000685013">
    <property type="component" value="Chromosome 10"/>
</dbReference>
<protein>
    <submittedName>
        <fullName evidence="2">Uncharacterized protein</fullName>
    </submittedName>
</protein>
<feature type="region of interest" description="Disordered" evidence="1">
    <location>
        <begin position="60"/>
        <end position="127"/>
    </location>
</feature>
<name>A0AAV6MZ03_9ROSI</name>
<evidence type="ECO:0000313" key="3">
    <source>
        <dbReference type="Proteomes" id="UP000685013"/>
    </source>
</evidence>
<feature type="region of interest" description="Disordered" evidence="1">
    <location>
        <begin position="1"/>
        <end position="37"/>
    </location>
</feature>
<evidence type="ECO:0000256" key="1">
    <source>
        <dbReference type="SAM" id="MobiDB-lite"/>
    </source>
</evidence>
<organism evidence="2 3">
    <name type="scientific">Cucurbita argyrosperma subsp. sororia</name>
    <dbReference type="NCBI Taxonomy" id="37648"/>
    <lineage>
        <taxon>Eukaryota</taxon>
        <taxon>Viridiplantae</taxon>
        <taxon>Streptophyta</taxon>
        <taxon>Embryophyta</taxon>
        <taxon>Tracheophyta</taxon>
        <taxon>Spermatophyta</taxon>
        <taxon>Magnoliopsida</taxon>
        <taxon>eudicotyledons</taxon>
        <taxon>Gunneridae</taxon>
        <taxon>Pentapetalae</taxon>
        <taxon>rosids</taxon>
        <taxon>fabids</taxon>
        <taxon>Cucurbitales</taxon>
        <taxon>Cucurbitaceae</taxon>
        <taxon>Cucurbiteae</taxon>
        <taxon>Cucurbita</taxon>
    </lineage>
</organism>
<comment type="caution">
    <text evidence="2">The sequence shown here is derived from an EMBL/GenBank/DDBJ whole genome shotgun (WGS) entry which is preliminary data.</text>
</comment>
<accession>A0AAV6MZ03</accession>
<gene>
    <name evidence="2" type="ORF">SDJN03_14957</name>
</gene>
<dbReference type="EMBL" id="JAGKQH010000010">
    <property type="protein sequence ID" value="KAG6589534.1"/>
    <property type="molecule type" value="Genomic_DNA"/>
</dbReference>
<feature type="non-terminal residue" evidence="2">
    <location>
        <position position="1"/>
    </location>
</feature>
<sequence>MREPSSYGRTIRSLRGQTAERPNYEKQQLGQHKIAVGPPIQHRSRLIWRNWNKVRCREGAGPARKRLRGVKQAEENERKKKDYHSQCEAEEGNKKARKKKKKRKEEEEGAAADGTSGRRNRRKNEAEIQFRIRTRTPNFRFSSLSNTVEIAMELVASPRLAPGRFCIAFVDRGLRNR</sequence>
<dbReference type="AlphaFoldDB" id="A0AAV6MZ03"/>
<feature type="compositionally biased region" description="Basic and acidic residues" evidence="1">
    <location>
        <begin position="71"/>
        <end position="94"/>
    </location>
</feature>
<keyword evidence="3" id="KW-1185">Reference proteome</keyword>
<proteinExistence type="predicted"/>
<reference evidence="2 3" key="1">
    <citation type="journal article" date="2021" name="Hortic Res">
        <title>The domestication of Cucurbita argyrosperma as revealed by the genome of its wild relative.</title>
        <authorList>
            <person name="Barrera-Redondo J."/>
            <person name="Sanchez-de la Vega G."/>
            <person name="Aguirre-Liguori J.A."/>
            <person name="Castellanos-Morales G."/>
            <person name="Gutierrez-Guerrero Y.T."/>
            <person name="Aguirre-Dugua X."/>
            <person name="Aguirre-Planter E."/>
            <person name="Tenaillon M.I."/>
            <person name="Lira-Saade R."/>
            <person name="Eguiarte L.E."/>
        </authorList>
    </citation>
    <scope>NUCLEOTIDE SEQUENCE [LARGE SCALE GENOMIC DNA]</scope>
    <source>
        <strain evidence="2">JBR-2021</strain>
    </source>
</reference>
<evidence type="ECO:0000313" key="2">
    <source>
        <dbReference type="EMBL" id="KAG6589534.1"/>
    </source>
</evidence>